<dbReference type="Gene3D" id="3.40.190.10">
    <property type="entry name" value="Periplasmic binding protein-like II"/>
    <property type="match status" value="2"/>
</dbReference>
<gene>
    <name evidence="7" type="ORF">ACFFGG_14130</name>
</gene>
<dbReference type="EMBL" id="JBHLTN010000029">
    <property type="protein sequence ID" value="MFC0593686.1"/>
    <property type="molecule type" value="Genomic_DNA"/>
</dbReference>
<dbReference type="PANTHER" id="PTHR30346">
    <property type="entry name" value="TRANSCRIPTIONAL DUAL REGULATOR HCAR-RELATED"/>
    <property type="match status" value="1"/>
</dbReference>
<comment type="caution">
    <text evidence="7">The sequence shown here is derived from an EMBL/GenBank/DDBJ whole genome shotgun (WGS) entry which is preliminary data.</text>
</comment>
<sequence length="227" mass="24517">MTSSDAATIRVAVVGDWVPSQLADVLALQRSQEPETTAALVACSAAEPARAPSPGSRIDFAVSMIELDWPGWVCEPLWTDRLAVAVAKRSHLLAYREVPRNELPKQPVICAQSTAREPWDAVVHCMLVDTPQDQGSRVSTFDMAMTLVAAGYGIAIAPVARLAGYQCRGIAMRPLANAPTIVMAYLLHPCASLAGHQQRFARRARLMSGAKNQSAEQPRMNKAGRSE</sequence>
<name>A0ABV6PV37_9BURK</name>
<evidence type="ECO:0000256" key="4">
    <source>
        <dbReference type="ARBA" id="ARBA00023163"/>
    </source>
</evidence>
<evidence type="ECO:0000256" key="3">
    <source>
        <dbReference type="ARBA" id="ARBA00023125"/>
    </source>
</evidence>
<dbReference type="Proteomes" id="UP001589834">
    <property type="component" value="Unassembled WGS sequence"/>
</dbReference>
<keyword evidence="3" id="KW-0238">DNA-binding</keyword>
<comment type="similarity">
    <text evidence="1">Belongs to the LysR transcriptional regulatory family.</text>
</comment>
<feature type="domain" description="LysR substrate-binding" evidence="6">
    <location>
        <begin position="5"/>
        <end position="189"/>
    </location>
</feature>
<dbReference type="PANTHER" id="PTHR30346:SF0">
    <property type="entry name" value="HCA OPERON TRANSCRIPTIONAL ACTIVATOR HCAR"/>
    <property type="match status" value="1"/>
</dbReference>
<dbReference type="SUPFAM" id="SSF53850">
    <property type="entry name" value="Periplasmic binding protein-like II"/>
    <property type="match status" value="1"/>
</dbReference>
<accession>A0ABV6PV37</accession>
<proteinExistence type="inferred from homology"/>
<protein>
    <submittedName>
        <fullName evidence="7">Substrate-binding domain-containing protein</fullName>
    </submittedName>
</protein>
<dbReference type="RefSeq" id="WP_292998592.1">
    <property type="nucleotide sequence ID" value="NZ_JBHLTN010000029.1"/>
</dbReference>
<organism evidence="7 8">
    <name type="scientific">Ottowia pentelensis</name>
    <dbReference type="NCBI Taxonomy" id="511108"/>
    <lineage>
        <taxon>Bacteria</taxon>
        <taxon>Pseudomonadati</taxon>
        <taxon>Pseudomonadota</taxon>
        <taxon>Betaproteobacteria</taxon>
        <taxon>Burkholderiales</taxon>
        <taxon>Comamonadaceae</taxon>
        <taxon>Ottowia</taxon>
    </lineage>
</organism>
<keyword evidence="8" id="KW-1185">Reference proteome</keyword>
<evidence type="ECO:0000313" key="8">
    <source>
        <dbReference type="Proteomes" id="UP001589834"/>
    </source>
</evidence>
<keyword evidence="4" id="KW-0804">Transcription</keyword>
<evidence type="ECO:0000256" key="1">
    <source>
        <dbReference type="ARBA" id="ARBA00009437"/>
    </source>
</evidence>
<evidence type="ECO:0000256" key="5">
    <source>
        <dbReference type="SAM" id="MobiDB-lite"/>
    </source>
</evidence>
<keyword evidence="2" id="KW-0805">Transcription regulation</keyword>
<reference evidence="7 8" key="1">
    <citation type="submission" date="2024-09" db="EMBL/GenBank/DDBJ databases">
        <authorList>
            <person name="Sun Q."/>
            <person name="Mori K."/>
        </authorList>
    </citation>
    <scope>NUCLEOTIDE SEQUENCE [LARGE SCALE GENOMIC DNA]</scope>
    <source>
        <strain evidence="7 8">NCAIM B.02336</strain>
    </source>
</reference>
<evidence type="ECO:0000256" key="2">
    <source>
        <dbReference type="ARBA" id="ARBA00023015"/>
    </source>
</evidence>
<dbReference type="InterPro" id="IPR005119">
    <property type="entry name" value="LysR_subst-bd"/>
</dbReference>
<evidence type="ECO:0000313" key="7">
    <source>
        <dbReference type="EMBL" id="MFC0593686.1"/>
    </source>
</evidence>
<evidence type="ECO:0000259" key="6">
    <source>
        <dbReference type="Pfam" id="PF03466"/>
    </source>
</evidence>
<feature type="region of interest" description="Disordered" evidence="5">
    <location>
        <begin position="207"/>
        <end position="227"/>
    </location>
</feature>
<dbReference type="Pfam" id="PF03466">
    <property type="entry name" value="LysR_substrate"/>
    <property type="match status" value="1"/>
</dbReference>